<dbReference type="GO" id="GO:0008664">
    <property type="term" value="F:RNA 2',3'-cyclic 3'-phosphodiesterase activity"/>
    <property type="evidence" value="ECO:0007669"/>
    <property type="project" value="UniProtKB-EC"/>
</dbReference>
<dbReference type="EMBL" id="JBHSQH010000001">
    <property type="protein sequence ID" value="MFC5971810.1"/>
    <property type="molecule type" value="Genomic_DNA"/>
</dbReference>
<sequence>MRAFVSVDCDPASAAIRRAQAPFEGLDGLRLTDPEQAHLTLQFLGDVDETLAEYAAEDTEHGRDVPGLSVLEAALESAVDEGDVAPFDCTLSGYGTFPEGDYISVVWLGVVEGREELERLHEAVEAATTDLGFDPESHDFTPHVTLARMDHAAEKEQVRRVVDGAEGTPDPATMHVDAVRLTESTLTPDGPVYETVARFPL</sequence>
<dbReference type="EC" id="3.1.4.58" evidence="2"/>
<evidence type="ECO:0000256" key="1">
    <source>
        <dbReference type="ARBA" id="ARBA00022801"/>
    </source>
</evidence>
<reference evidence="3 4" key="1">
    <citation type="journal article" date="2019" name="Int. J. Syst. Evol. Microbiol.">
        <title>The Global Catalogue of Microorganisms (GCM) 10K type strain sequencing project: providing services to taxonomists for standard genome sequencing and annotation.</title>
        <authorList>
            <consortium name="The Broad Institute Genomics Platform"/>
            <consortium name="The Broad Institute Genome Sequencing Center for Infectious Disease"/>
            <person name="Wu L."/>
            <person name="Ma J."/>
        </authorList>
    </citation>
    <scope>NUCLEOTIDE SEQUENCE [LARGE SCALE GENOMIC DNA]</scope>
    <source>
        <strain evidence="3 4">CGMCC 1.12543</strain>
    </source>
</reference>
<dbReference type="PANTHER" id="PTHR35561:SF1">
    <property type="entry name" value="RNA 2',3'-CYCLIC PHOSPHODIESTERASE"/>
    <property type="match status" value="1"/>
</dbReference>
<dbReference type="NCBIfam" id="TIGR02258">
    <property type="entry name" value="2_5_ligase"/>
    <property type="match status" value="1"/>
</dbReference>
<comment type="caution">
    <text evidence="3">The sequence shown here is derived from an EMBL/GenBank/DDBJ whole genome shotgun (WGS) entry which is preliminary data.</text>
</comment>
<feature type="active site" description="Proton acceptor" evidence="2">
    <location>
        <position position="143"/>
    </location>
</feature>
<comment type="similarity">
    <text evidence="2">Belongs to the 2H phosphoesterase superfamily. ThpR family.</text>
</comment>
<proteinExistence type="inferred from homology"/>
<dbReference type="InterPro" id="IPR004175">
    <property type="entry name" value="RNA_CPDase"/>
</dbReference>
<gene>
    <name evidence="3" type="primary">thpR</name>
    <name evidence="3" type="ORF">ACFPYI_10745</name>
</gene>
<dbReference type="AlphaFoldDB" id="A0ABD5RMQ5"/>
<protein>
    <recommendedName>
        <fullName evidence="2">RNA 2',3'-cyclic phosphodiesterase</fullName>
        <shortName evidence="2">RNA 2',3'-CPDase</shortName>
        <ecNumber evidence="2">3.1.4.58</ecNumber>
    </recommendedName>
</protein>
<dbReference type="PANTHER" id="PTHR35561">
    <property type="entry name" value="RNA 2',3'-CYCLIC PHOSPHODIESTERASE"/>
    <property type="match status" value="1"/>
</dbReference>
<feature type="active site" description="Proton donor" evidence="2">
    <location>
        <position position="38"/>
    </location>
</feature>
<comment type="function">
    <text evidence="2">Hydrolyzes RNA 2',3'-cyclic phosphodiester to an RNA 2'-phosphomonoester.</text>
</comment>
<evidence type="ECO:0000313" key="3">
    <source>
        <dbReference type="EMBL" id="MFC5971810.1"/>
    </source>
</evidence>
<evidence type="ECO:0000256" key="2">
    <source>
        <dbReference type="HAMAP-Rule" id="MF_01940"/>
    </source>
</evidence>
<feature type="short sequence motif" description="HXTX 2" evidence="2">
    <location>
        <begin position="143"/>
        <end position="146"/>
    </location>
</feature>
<dbReference type="InterPro" id="IPR009097">
    <property type="entry name" value="Cyclic_Pdiesterase"/>
</dbReference>
<evidence type="ECO:0000313" key="4">
    <source>
        <dbReference type="Proteomes" id="UP001596099"/>
    </source>
</evidence>
<accession>A0ABD5RMQ5</accession>
<name>A0ABD5RMQ5_9EURY</name>
<dbReference type="Gene3D" id="3.90.1140.10">
    <property type="entry name" value="Cyclic phosphodiesterase"/>
    <property type="match status" value="1"/>
</dbReference>
<dbReference type="RefSeq" id="WP_247414695.1">
    <property type="nucleotide sequence ID" value="NZ_JALLGW010000001.1"/>
</dbReference>
<keyword evidence="4" id="KW-1185">Reference proteome</keyword>
<organism evidence="3 4">
    <name type="scientific">Halomarina salina</name>
    <dbReference type="NCBI Taxonomy" id="1872699"/>
    <lineage>
        <taxon>Archaea</taxon>
        <taxon>Methanobacteriati</taxon>
        <taxon>Methanobacteriota</taxon>
        <taxon>Stenosarchaea group</taxon>
        <taxon>Halobacteria</taxon>
        <taxon>Halobacteriales</taxon>
        <taxon>Natronomonadaceae</taxon>
        <taxon>Halomarina</taxon>
    </lineage>
</organism>
<comment type="catalytic activity">
    <reaction evidence="2">
        <text>a 3'-end 2',3'-cyclophospho-ribonucleotide-RNA + H2O = a 3'-end 2'-phospho-ribonucleotide-RNA + H(+)</text>
        <dbReference type="Rhea" id="RHEA:11828"/>
        <dbReference type="Rhea" id="RHEA-COMP:10464"/>
        <dbReference type="Rhea" id="RHEA-COMP:17353"/>
        <dbReference type="ChEBI" id="CHEBI:15377"/>
        <dbReference type="ChEBI" id="CHEBI:15378"/>
        <dbReference type="ChEBI" id="CHEBI:83064"/>
        <dbReference type="ChEBI" id="CHEBI:173113"/>
        <dbReference type="EC" id="3.1.4.58"/>
    </reaction>
</comment>
<dbReference type="HAMAP" id="MF_01940">
    <property type="entry name" value="RNA_CPDase"/>
    <property type="match status" value="1"/>
</dbReference>
<dbReference type="Pfam" id="PF13563">
    <property type="entry name" value="2_5_RNA_ligase2"/>
    <property type="match status" value="1"/>
</dbReference>
<feature type="short sequence motif" description="HXTX 1" evidence="2">
    <location>
        <begin position="38"/>
        <end position="41"/>
    </location>
</feature>
<dbReference type="SUPFAM" id="SSF55144">
    <property type="entry name" value="LigT-like"/>
    <property type="match status" value="1"/>
</dbReference>
<dbReference type="Proteomes" id="UP001596099">
    <property type="component" value="Unassembled WGS sequence"/>
</dbReference>
<keyword evidence="1 2" id="KW-0378">Hydrolase</keyword>